<dbReference type="AlphaFoldDB" id="A0AAV4QYJ6"/>
<dbReference type="Proteomes" id="UP001054837">
    <property type="component" value="Unassembled WGS sequence"/>
</dbReference>
<comment type="caution">
    <text evidence="1">The sequence shown here is derived from an EMBL/GenBank/DDBJ whole genome shotgun (WGS) entry which is preliminary data.</text>
</comment>
<keyword evidence="2" id="KW-1185">Reference proteome</keyword>
<sequence>MGTFRDLVFPKIECYTPAFILFISRPLSRKLLLPRNVPTFDVFCGKFPIGSGKRKGQRGREGLADDSPDFTELAARQLSRRAGKRPTNHFSGNYNYCSGQQKACDVSVPLVKLLTPT</sequence>
<name>A0AAV4QYJ6_9ARAC</name>
<accession>A0AAV4QYJ6</accession>
<organism evidence="1 2">
    <name type="scientific">Caerostris darwini</name>
    <dbReference type="NCBI Taxonomy" id="1538125"/>
    <lineage>
        <taxon>Eukaryota</taxon>
        <taxon>Metazoa</taxon>
        <taxon>Ecdysozoa</taxon>
        <taxon>Arthropoda</taxon>
        <taxon>Chelicerata</taxon>
        <taxon>Arachnida</taxon>
        <taxon>Araneae</taxon>
        <taxon>Araneomorphae</taxon>
        <taxon>Entelegynae</taxon>
        <taxon>Araneoidea</taxon>
        <taxon>Araneidae</taxon>
        <taxon>Caerostris</taxon>
    </lineage>
</organism>
<reference evidence="1 2" key="1">
    <citation type="submission" date="2021-06" db="EMBL/GenBank/DDBJ databases">
        <title>Caerostris darwini draft genome.</title>
        <authorList>
            <person name="Kono N."/>
            <person name="Arakawa K."/>
        </authorList>
    </citation>
    <scope>NUCLEOTIDE SEQUENCE [LARGE SCALE GENOMIC DNA]</scope>
</reference>
<evidence type="ECO:0000313" key="2">
    <source>
        <dbReference type="Proteomes" id="UP001054837"/>
    </source>
</evidence>
<dbReference type="EMBL" id="BPLQ01005290">
    <property type="protein sequence ID" value="GIY13921.1"/>
    <property type="molecule type" value="Genomic_DNA"/>
</dbReference>
<evidence type="ECO:0000313" key="1">
    <source>
        <dbReference type="EMBL" id="GIY13921.1"/>
    </source>
</evidence>
<protein>
    <submittedName>
        <fullName evidence="1">Uncharacterized protein</fullName>
    </submittedName>
</protein>
<gene>
    <name evidence="1" type="ORF">CDAR_525111</name>
</gene>
<proteinExistence type="predicted"/>